<name>A0A812RCC8_9DINO</name>
<feature type="compositionally biased region" description="Basic and acidic residues" evidence="1">
    <location>
        <begin position="71"/>
        <end position="82"/>
    </location>
</feature>
<dbReference type="EMBL" id="CAJNDS010002317">
    <property type="protein sequence ID" value="CAE7428696.1"/>
    <property type="molecule type" value="Genomic_DNA"/>
</dbReference>
<evidence type="ECO:0000313" key="2">
    <source>
        <dbReference type="EMBL" id="CAE7428696.1"/>
    </source>
</evidence>
<keyword evidence="3" id="KW-1185">Reference proteome</keyword>
<evidence type="ECO:0000256" key="1">
    <source>
        <dbReference type="SAM" id="MobiDB-lite"/>
    </source>
</evidence>
<feature type="region of interest" description="Disordered" evidence="1">
    <location>
        <begin position="1"/>
        <end position="44"/>
    </location>
</feature>
<comment type="caution">
    <text evidence="2">The sequence shown here is derived from an EMBL/GenBank/DDBJ whole genome shotgun (WGS) entry which is preliminary data.</text>
</comment>
<evidence type="ECO:0000313" key="3">
    <source>
        <dbReference type="Proteomes" id="UP000604046"/>
    </source>
</evidence>
<feature type="compositionally biased region" description="Basic and acidic residues" evidence="1">
    <location>
        <begin position="196"/>
        <end position="205"/>
    </location>
</feature>
<accession>A0A812RCC8</accession>
<sequence length="205" mass="22289">MKNASKFEATLQYPPQRKGGSQGAHMGAPSETPRQAAPGPGGAGPRRVPGLYFATAFCFCFKHATACPDVQKRSDERNDAPRPPRGGARVGQCYAAPRRDPVPTGLDLRLHALELPLSDHGQPAAMHTEPNEDGSGHRSLSNLEIMEGLQEIQKALHNGKYLDVNNQHRAVKGDLSKVRYVPRLSAAARKATRPNPKNDQKQGYI</sequence>
<organism evidence="2 3">
    <name type="scientific">Symbiodinium natans</name>
    <dbReference type="NCBI Taxonomy" id="878477"/>
    <lineage>
        <taxon>Eukaryota</taxon>
        <taxon>Sar</taxon>
        <taxon>Alveolata</taxon>
        <taxon>Dinophyceae</taxon>
        <taxon>Suessiales</taxon>
        <taxon>Symbiodiniaceae</taxon>
        <taxon>Symbiodinium</taxon>
    </lineage>
</organism>
<feature type="region of interest" description="Disordered" evidence="1">
    <location>
        <begin position="71"/>
        <end position="99"/>
    </location>
</feature>
<feature type="region of interest" description="Disordered" evidence="1">
    <location>
        <begin position="120"/>
        <end position="139"/>
    </location>
</feature>
<protein>
    <submittedName>
        <fullName evidence="2">RRM3 protein</fullName>
    </submittedName>
</protein>
<proteinExistence type="predicted"/>
<reference evidence="2" key="1">
    <citation type="submission" date="2021-02" db="EMBL/GenBank/DDBJ databases">
        <authorList>
            <person name="Dougan E. K."/>
            <person name="Rhodes N."/>
            <person name="Thang M."/>
            <person name="Chan C."/>
        </authorList>
    </citation>
    <scope>NUCLEOTIDE SEQUENCE</scope>
</reference>
<dbReference type="Proteomes" id="UP000604046">
    <property type="component" value="Unassembled WGS sequence"/>
</dbReference>
<feature type="region of interest" description="Disordered" evidence="1">
    <location>
        <begin position="185"/>
        <end position="205"/>
    </location>
</feature>
<dbReference type="AlphaFoldDB" id="A0A812RCC8"/>
<gene>
    <name evidence="2" type="primary">RRM3</name>
    <name evidence="2" type="ORF">SNAT2548_LOCUS23308</name>
</gene>